<evidence type="ECO:0000259" key="1">
    <source>
        <dbReference type="Pfam" id="PF13478"/>
    </source>
</evidence>
<dbReference type="EMBL" id="VDGT01000005">
    <property type="protein sequence ID" value="TNM31634.1"/>
    <property type="molecule type" value="Genomic_DNA"/>
</dbReference>
<dbReference type="InterPro" id="IPR027051">
    <property type="entry name" value="XdhC_Rossmann_dom"/>
</dbReference>
<protein>
    <recommendedName>
        <fullName evidence="1">XdhC Rossmann domain-containing protein</fullName>
    </recommendedName>
</protein>
<dbReference type="AlphaFoldDB" id="A0A5C4V6U8"/>
<reference evidence="2 3" key="1">
    <citation type="submission" date="2019-06" db="EMBL/GenBank/DDBJ databases">
        <title>Draft genome of Streptomyces sedi sp. JCM16909.</title>
        <authorList>
            <person name="Klykleung N."/>
            <person name="Tanasupawat S."/>
            <person name="Kudo T."/>
            <person name="Yuki M."/>
            <person name="Ohkuma M."/>
        </authorList>
    </citation>
    <scope>NUCLEOTIDE SEQUENCE [LARGE SCALE GENOMIC DNA]</scope>
    <source>
        <strain evidence="2 3">JCM 16909</strain>
    </source>
</reference>
<dbReference type="InterPro" id="IPR052698">
    <property type="entry name" value="MoCofactor_Util/Proc"/>
</dbReference>
<evidence type="ECO:0000313" key="2">
    <source>
        <dbReference type="EMBL" id="TNM31634.1"/>
    </source>
</evidence>
<sequence length="111" mass="12040">MRQRAPRGPSPGHPRGTEAAALARAATPLDYRVTVCDARSVFATAERFPEAADVVNDRPDRYLDAQRLTGRDAVCVLTHDPRFDVPALLRALRGPAPRSPSLRLGLDAVAQ</sequence>
<dbReference type="PANTHER" id="PTHR30388">
    <property type="entry name" value="ALDEHYDE OXIDOREDUCTASE MOLYBDENUM COFACTOR ASSEMBLY PROTEIN"/>
    <property type="match status" value="1"/>
</dbReference>
<dbReference type="Proteomes" id="UP000311713">
    <property type="component" value="Unassembled WGS sequence"/>
</dbReference>
<keyword evidence="3" id="KW-1185">Reference proteome</keyword>
<dbReference type="Pfam" id="PF13478">
    <property type="entry name" value="XdhC_C"/>
    <property type="match status" value="1"/>
</dbReference>
<proteinExistence type="predicted"/>
<dbReference type="Gene3D" id="3.40.50.720">
    <property type="entry name" value="NAD(P)-binding Rossmann-like Domain"/>
    <property type="match status" value="1"/>
</dbReference>
<organism evidence="2 3">
    <name type="scientific">Streptomyces sedi</name>
    <dbReference type="NCBI Taxonomy" id="555059"/>
    <lineage>
        <taxon>Bacteria</taxon>
        <taxon>Bacillati</taxon>
        <taxon>Actinomycetota</taxon>
        <taxon>Actinomycetes</taxon>
        <taxon>Kitasatosporales</taxon>
        <taxon>Streptomycetaceae</taxon>
        <taxon>Streptomyces</taxon>
    </lineage>
</organism>
<accession>A0A5C4V6U8</accession>
<name>A0A5C4V6U8_9ACTN</name>
<gene>
    <name evidence="2" type="ORF">FH715_08750</name>
</gene>
<dbReference type="OrthoDB" id="9815497at2"/>
<dbReference type="PANTHER" id="PTHR30388:SF4">
    <property type="entry name" value="MOLYBDENUM COFACTOR INSERTION CHAPERONE PAOD"/>
    <property type="match status" value="1"/>
</dbReference>
<feature type="domain" description="XdhC Rossmann" evidence="1">
    <location>
        <begin position="17"/>
        <end position="95"/>
    </location>
</feature>
<comment type="caution">
    <text evidence="2">The sequence shown here is derived from an EMBL/GenBank/DDBJ whole genome shotgun (WGS) entry which is preliminary data.</text>
</comment>
<evidence type="ECO:0000313" key="3">
    <source>
        <dbReference type="Proteomes" id="UP000311713"/>
    </source>
</evidence>